<evidence type="ECO:0000313" key="2">
    <source>
        <dbReference type="EMBL" id="QVP49324.1"/>
    </source>
</evidence>
<dbReference type="InterPro" id="IPR044925">
    <property type="entry name" value="His-Me_finger_sf"/>
</dbReference>
<keyword evidence="2" id="KW-0540">Nuclease</keyword>
<reference evidence="2" key="2">
    <citation type="submission" date="2021-05" db="EMBL/GenBank/DDBJ databases">
        <title>Whole genome PacBio Sequel sequence of Salmonella enterica subsp. enterica.</title>
        <authorList>
            <person name="Hoffmann M."/>
            <person name="Balkey M."/>
            <person name="Luo Y."/>
        </authorList>
    </citation>
    <scope>NUCLEOTIDE SEQUENCE</scope>
    <source>
        <strain evidence="2">CFSAN001015</strain>
    </source>
</reference>
<reference evidence="2" key="1">
    <citation type="submission" date="2018-07" db="EMBL/GenBank/DDBJ databases">
        <authorList>
            <consortium name="GenomeTrakr network: Whole genome sequencing for foodborne pathogen traceback"/>
        </authorList>
    </citation>
    <scope>NUCLEOTIDE SEQUENCE</scope>
    <source>
        <strain evidence="2">CFSAN001015</strain>
    </source>
</reference>
<dbReference type="EMBL" id="CP074596">
    <property type="protein sequence ID" value="QVP49324.1"/>
    <property type="molecule type" value="Genomic_DNA"/>
</dbReference>
<proteinExistence type="predicted"/>
<sequence>MITKKRVDEVLHFDEETAEFTWKIYRGGTKKVGDKAGTLDSKGYRQIRIDGVTYLAHRLVWLIKHGEWPQHHIDHIDRNPLNNHPSNLRKCTHAENHQNIPVRKDNSSGVTGVSYVKRSKKWLAYIYVNGKAKRLGLYENFNDAVMARIKAKKHYHTFHPHQ</sequence>
<dbReference type="Gene3D" id="3.90.75.20">
    <property type="match status" value="1"/>
</dbReference>
<dbReference type="AlphaFoldDB" id="A0A8E6IEN0"/>
<gene>
    <name evidence="2" type="ORF">AIT66_18650</name>
</gene>
<dbReference type="Pfam" id="PF13392">
    <property type="entry name" value="HNH_3"/>
    <property type="match status" value="1"/>
</dbReference>
<evidence type="ECO:0000259" key="1">
    <source>
        <dbReference type="Pfam" id="PF13392"/>
    </source>
</evidence>
<dbReference type="SUPFAM" id="SSF54171">
    <property type="entry name" value="DNA-binding domain"/>
    <property type="match status" value="1"/>
</dbReference>
<dbReference type="InterPro" id="IPR016177">
    <property type="entry name" value="DNA-bd_dom_sf"/>
</dbReference>
<dbReference type="GO" id="GO:0003677">
    <property type="term" value="F:DNA binding"/>
    <property type="evidence" value="ECO:0007669"/>
    <property type="project" value="InterPro"/>
</dbReference>
<protein>
    <submittedName>
        <fullName evidence="2">HNH endonuclease</fullName>
    </submittedName>
</protein>
<accession>A0A8E6IEN0</accession>
<dbReference type="InterPro" id="IPR003615">
    <property type="entry name" value="HNH_nuc"/>
</dbReference>
<keyword evidence="2" id="KW-0255">Endonuclease</keyword>
<dbReference type="Gene3D" id="1.20.5.2050">
    <property type="match status" value="1"/>
</dbReference>
<organism evidence="2">
    <name type="scientific">Salmonella enterica subsp. salamae</name>
    <dbReference type="NCBI Taxonomy" id="59202"/>
    <lineage>
        <taxon>Bacteria</taxon>
        <taxon>Pseudomonadati</taxon>
        <taxon>Pseudomonadota</taxon>
        <taxon>Gammaproteobacteria</taxon>
        <taxon>Enterobacterales</taxon>
        <taxon>Enterobacteriaceae</taxon>
        <taxon>Salmonella</taxon>
    </lineage>
</organism>
<name>A0A8E6IEN0_SALER</name>
<dbReference type="GO" id="GO:0004519">
    <property type="term" value="F:endonuclease activity"/>
    <property type="evidence" value="ECO:0007669"/>
    <property type="project" value="UniProtKB-KW"/>
</dbReference>
<dbReference type="SUPFAM" id="SSF54060">
    <property type="entry name" value="His-Me finger endonucleases"/>
    <property type="match status" value="1"/>
</dbReference>
<feature type="domain" description="HNH nuclease" evidence="1">
    <location>
        <begin position="54"/>
        <end position="98"/>
    </location>
</feature>
<keyword evidence="2" id="KW-0378">Hydrolase</keyword>